<proteinExistence type="predicted"/>
<name>A0ACC1YUC9_MELAZ</name>
<gene>
    <name evidence="1" type="ORF">OWV82_000228</name>
</gene>
<keyword evidence="2" id="KW-1185">Reference proteome</keyword>
<dbReference type="EMBL" id="CM051394">
    <property type="protein sequence ID" value="KAJ4727066.1"/>
    <property type="molecule type" value="Genomic_DNA"/>
</dbReference>
<protein>
    <submittedName>
        <fullName evidence="1">Gibberellin 20-oxidase</fullName>
    </submittedName>
</protein>
<evidence type="ECO:0000313" key="1">
    <source>
        <dbReference type="EMBL" id="KAJ4727066.1"/>
    </source>
</evidence>
<comment type="caution">
    <text evidence="1">The sequence shown here is derived from an EMBL/GenBank/DDBJ whole genome shotgun (WGS) entry which is preliminary data.</text>
</comment>
<accession>A0ACC1YUC9</accession>
<organism evidence="1 2">
    <name type="scientific">Melia azedarach</name>
    <name type="common">Chinaberry tree</name>
    <dbReference type="NCBI Taxonomy" id="155640"/>
    <lineage>
        <taxon>Eukaryota</taxon>
        <taxon>Viridiplantae</taxon>
        <taxon>Streptophyta</taxon>
        <taxon>Embryophyta</taxon>
        <taxon>Tracheophyta</taxon>
        <taxon>Spermatophyta</taxon>
        <taxon>Magnoliopsida</taxon>
        <taxon>eudicotyledons</taxon>
        <taxon>Gunneridae</taxon>
        <taxon>Pentapetalae</taxon>
        <taxon>rosids</taxon>
        <taxon>malvids</taxon>
        <taxon>Sapindales</taxon>
        <taxon>Meliaceae</taxon>
        <taxon>Melia</taxon>
    </lineage>
</organism>
<sequence>MDFFFGMPLSEKQKAQRKLGEHCGYASSFTGRFSSKLPWKETFSFRYCTDAESSDTVEKYIVSKMGEDFRQFGELYQEYCEAMSKLSLEIMELFGASLGVDREYFREFFKDNDSIMRLNYYPPCQKPDLALGTGPHLRSNILNNPSSGSSGRTSSVRGRAMAVRSFQSRSLRGKHWRYIHGTRFYI</sequence>
<reference evidence="1 2" key="1">
    <citation type="journal article" date="2023" name="Science">
        <title>Complex scaffold remodeling in plant triterpene biosynthesis.</title>
        <authorList>
            <person name="De La Pena R."/>
            <person name="Hodgson H."/>
            <person name="Liu J.C."/>
            <person name="Stephenson M.J."/>
            <person name="Martin A.C."/>
            <person name="Owen C."/>
            <person name="Harkess A."/>
            <person name="Leebens-Mack J."/>
            <person name="Jimenez L.E."/>
            <person name="Osbourn A."/>
            <person name="Sattely E.S."/>
        </authorList>
    </citation>
    <scope>NUCLEOTIDE SEQUENCE [LARGE SCALE GENOMIC DNA]</scope>
    <source>
        <strain evidence="2">cv. JPN11</strain>
        <tissue evidence="1">Leaf</tissue>
    </source>
</reference>
<evidence type="ECO:0000313" key="2">
    <source>
        <dbReference type="Proteomes" id="UP001164539"/>
    </source>
</evidence>
<dbReference type="Proteomes" id="UP001164539">
    <property type="component" value="Chromosome 1"/>
</dbReference>